<evidence type="ECO:0000256" key="1">
    <source>
        <dbReference type="SAM" id="MobiDB-lite"/>
    </source>
</evidence>
<feature type="compositionally biased region" description="Polar residues" evidence="1">
    <location>
        <begin position="1"/>
        <end position="11"/>
    </location>
</feature>
<dbReference type="InterPro" id="IPR029058">
    <property type="entry name" value="AB_hydrolase_fold"/>
</dbReference>
<proteinExistence type="predicted"/>
<organism evidence="3">
    <name type="scientific">Trypanosoma congolense (strain IL3000)</name>
    <dbReference type="NCBI Taxonomy" id="1068625"/>
    <lineage>
        <taxon>Eukaryota</taxon>
        <taxon>Discoba</taxon>
        <taxon>Euglenozoa</taxon>
        <taxon>Kinetoplastea</taxon>
        <taxon>Metakinetoplastina</taxon>
        <taxon>Trypanosomatida</taxon>
        <taxon>Trypanosomatidae</taxon>
        <taxon>Trypanosoma</taxon>
        <taxon>Nannomonas</taxon>
    </lineage>
</organism>
<dbReference type="Pfam" id="PF02450">
    <property type="entry name" value="LCAT"/>
    <property type="match status" value="1"/>
</dbReference>
<dbReference type="GO" id="GO:0008374">
    <property type="term" value="F:O-acyltransferase activity"/>
    <property type="evidence" value="ECO:0007669"/>
    <property type="project" value="InterPro"/>
</dbReference>
<keyword evidence="2" id="KW-0472">Membrane</keyword>
<keyword evidence="2" id="KW-1133">Transmembrane helix</keyword>
<dbReference type="AlphaFoldDB" id="G0V2I0"/>
<dbReference type="EMBL" id="HE575324">
    <property type="protein sequence ID" value="CCC95852.1"/>
    <property type="molecule type" value="Genomic_DNA"/>
</dbReference>
<dbReference type="SUPFAM" id="SSF53474">
    <property type="entry name" value="alpha/beta-Hydrolases"/>
    <property type="match status" value="1"/>
</dbReference>
<feature type="region of interest" description="Disordered" evidence="1">
    <location>
        <begin position="1"/>
        <end position="71"/>
    </location>
</feature>
<protein>
    <submittedName>
        <fullName evidence="3">Uncharacterized protein TCIL3000_11_13580</fullName>
    </submittedName>
</protein>
<keyword evidence="2" id="KW-0812">Transmembrane</keyword>
<evidence type="ECO:0000313" key="3">
    <source>
        <dbReference type="EMBL" id="CCC95852.1"/>
    </source>
</evidence>
<dbReference type="GO" id="GO:0006629">
    <property type="term" value="P:lipid metabolic process"/>
    <property type="evidence" value="ECO:0007669"/>
    <property type="project" value="InterPro"/>
</dbReference>
<dbReference type="Gene3D" id="3.40.50.1820">
    <property type="entry name" value="alpha/beta hydrolase"/>
    <property type="match status" value="1"/>
</dbReference>
<gene>
    <name evidence="3" type="ORF">TCIL3000_11_13580</name>
</gene>
<name>G0V2I0_TRYCI</name>
<dbReference type="PANTHER" id="PTHR11440">
    <property type="entry name" value="LECITHIN-CHOLESTEROL ACYLTRANSFERASE-RELATED"/>
    <property type="match status" value="1"/>
</dbReference>
<dbReference type="InterPro" id="IPR003386">
    <property type="entry name" value="LACT/PDAT_acylTrfase"/>
</dbReference>
<evidence type="ECO:0000256" key="2">
    <source>
        <dbReference type="SAM" id="Phobius"/>
    </source>
</evidence>
<feature type="transmembrane region" description="Helical" evidence="2">
    <location>
        <begin position="137"/>
        <end position="154"/>
    </location>
</feature>
<sequence>MHPHNPKQSTGDGKKRSSAGKMNASKPENVSSRLTKEWGKRPKNGSRAPDSSRKLSSGSLQSPVDSSDRVDDDEGFDIVSNCQAHMKGILSFPFCYRSIGGTPIGDGPVAWAVITVGMEGAMWVLRHMIEFFTRRRVMLVFLVIAGIFGYFNFVEEISSLRDSFVVADADRPGVLFMRSHTIRRKHPVMIIPGFISTALEVWQDVIECNASQPISSMFRQRMLGPSMLFLLATDPACYMKLFSLDKHTGFDPPGVKIRPDMGFGSADFFMPGYWVWAKIFVNLADIGYDPQSMGIFSYDWRLSPQGMHQRDGYYYYLRNYLLYLYHKNNERVVIISHSYGSVVVTDFLRWADKHEPGWTNKHVANWINIGGTLMGVTKTVSALLSGDAKDTLTLPGPARKILDAYLLRNLRIEMFRTWSCQAAMLPRGCDGVSPHILRFRNGTRLSMKDVVQLLVGRLKESGHFAVQRQLQGVLDRFGSYPALPKAPNMTVLCLYGVGVQTEVGYVLGDDGMVDDTYNEDDRIINGVINGDGDGTVTLMSMGYICRAKNGWRQDVGRVITREHNHSLGPSMNLRGGPLSGGHVDILGNRELVWTILKVVSGNAEEGELSDRIFSDIDKRIEESGDCLSMRKEGINER</sequence>
<reference evidence="3" key="1">
    <citation type="journal article" date="2012" name="Proc. Natl. Acad. Sci. U.S.A.">
        <title>Antigenic diversity is generated by distinct evolutionary mechanisms in African trypanosome species.</title>
        <authorList>
            <person name="Jackson A.P."/>
            <person name="Berry A."/>
            <person name="Aslett M."/>
            <person name="Allison H.C."/>
            <person name="Burton P."/>
            <person name="Vavrova-Anderson J."/>
            <person name="Brown R."/>
            <person name="Browne H."/>
            <person name="Corton N."/>
            <person name="Hauser H."/>
            <person name="Gamble J."/>
            <person name="Gilderthorp R."/>
            <person name="Marcello L."/>
            <person name="McQuillan J."/>
            <person name="Otto T.D."/>
            <person name="Quail M.A."/>
            <person name="Sanders M.J."/>
            <person name="van Tonder A."/>
            <person name="Ginger M.L."/>
            <person name="Field M.C."/>
            <person name="Barry J.D."/>
            <person name="Hertz-Fowler C."/>
            <person name="Berriman M."/>
        </authorList>
    </citation>
    <scope>NUCLEOTIDE SEQUENCE</scope>
    <source>
        <strain evidence="3">IL3000</strain>
    </source>
</reference>
<feature type="compositionally biased region" description="Low complexity" evidence="1">
    <location>
        <begin position="54"/>
        <end position="65"/>
    </location>
</feature>
<accession>G0V2I0</accession>
<dbReference type="VEuPathDB" id="TriTrypDB:TcIL3000.11.13580"/>